<reference evidence="2" key="3">
    <citation type="submission" date="2020-05" db="UniProtKB">
        <authorList>
            <consortium name="EnsemblMetazoa"/>
        </authorList>
    </citation>
    <scope>IDENTIFICATION</scope>
    <source>
        <strain evidence="2">USDA</strain>
    </source>
</reference>
<dbReference type="RefSeq" id="XP_002423412.1">
    <property type="nucleotide sequence ID" value="XM_002423367.1"/>
</dbReference>
<dbReference type="InParanoid" id="E0VBB8"/>
<organism>
    <name type="scientific">Pediculus humanus subsp. corporis</name>
    <name type="common">Body louse</name>
    <dbReference type="NCBI Taxonomy" id="121224"/>
    <lineage>
        <taxon>Eukaryota</taxon>
        <taxon>Metazoa</taxon>
        <taxon>Ecdysozoa</taxon>
        <taxon>Arthropoda</taxon>
        <taxon>Hexapoda</taxon>
        <taxon>Insecta</taxon>
        <taxon>Pterygota</taxon>
        <taxon>Neoptera</taxon>
        <taxon>Paraneoptera</taxon>
        <taxon>Psocodea</taxon>
        <taxon>Troctomorpha</taxon>
        <taxon>Phthiraptera</taxon>
        <taxon>Anoplura</taxon>
        <taxon>Pediculidae</taxon>
        <taxon>Pediculus</taxon>
    </lineage>
</organism>
<evidence type="ECO:0000313" key="2">
    <source>
        <dbReference type="EnsemblMetazoa" id="PHUM056730-PA"/>
    </source>
</evidence>
<reference evidence="1" key="1">
    <citation type="submission" date="2007-04" db="EMBL/GenBank/DDBJ databases">
        <title>Annotation of Pediculus humanus corporis strain USDA.</title>
        <authorList>
            <person name="Kirkness E."/>
            <person name="Hannick L."/>
            <person name="Hass B."/>
            <person name="Bruggner R."/>
            <person name="Lawson D."/>
            <person name="Bidwell S."/>
            <person name="Joardar V."/>
            <person name="Caler E."/>
            <person name="Walenz B."/>
            <person name="Inman J."/>
            <person name="Schobel S."/>
            <person name="Galinsky K."/>
            <person name="Amedeo P."/>
            <person name="Strausberg R."/>
        </authorList>
    </citation>
    <scope>NUCLEOTIDE SEQUENCE</scope>
    <source>
        <strain evidence="1">USDA</strain>
    </source>
</reference>
<dbReference type="GO" id="GO:0042383">
    <property type="term" value="C:sarcolemma"/>
    <property type="evidence" value="ECO:0007669"/>
    <property type="project" value="TreeGrafter"/>
</dbReference>
<sequence length="268" mass="31003">MELKVTCDDAHLHYIHPYQFIDSPEWEAFHEWSADLFQVTIEAEEECLYLCWPRLKLERVLRHRTLLRQVFESMIGKDITQKLYALNEHLGGLRLSKTEKFNEACKKNLIRSLSFDAVNTGRNGNVRSEFWKIKNDECHQYVDENCRTTPSPTVKSRHAHLYMPIVASQFPKEYPFVEQRNVIQNTNTLKQNSTSGGKYNQFVSESGQFCIPPAPAAPVALVIMPVLAPQIQSSIPSIQPFTPFKRTKSTNIKKIFNKEKEVKFETPV</sequence>
<dbReference type="KEGG" id="phu:Phum_PHUM056730"/>
<evidence type="ECO:0000313" key="3">
    <source>
        <dbReference type="Proteomes" id="UP000009046"/>
    </source>
</evidence>
<proteinExistence type="predicted"/>
<name>E0VBB8_PEDHC</name>
<dbReference type="GO" id="GO:0051146">
    <property type="term" value="P:striated muscle cell differentiation"/>
    <property type="evidence" value="ECO:0007669"/>
    <property type="project" value="TreeGrafter"/>
</dbReference>
<dbReference type="VEuPathDB" id="VectorBase:PHUM056730"/>
<dbReference type="eggNOG" id="ENOG502QRV2">
    <property type="taxonomic scope" value="Eukaryota"/>
</dbReference>
<dbReference type="InterPro" id="IPR006916">
    <property type="entry name" value="POPDC1-3"/>
</dbReference>
<dbReference type="PANTHER" id="PTHR12101">
    <property type="entry name" value="POPEYE DOMAIN CONTAINING PROTEIN"/>
    <property type="match status" value="1"/>
</dbReference>
<dbReference type="EMBL" id="DS235024">
    <property type="protein sequence ID" value="EEB10674.1"/>
    <property type="molecule type" value="Genomic_DNA"/>
</dbReference>
<reference evidence="1" key="2">
    <citation type="submission" date="2007-04" db="EMBL/GenBank/DDBJ databases">
        <title>The genome of the human body louse.</title>
        <authorList>
            <consortium name="The Human Body Louse Genome Consortium"/>
            <person name="Kirkness E."/>
            <person name="Walenz B."/>
            <person name="Hass B."/>
            <person name="Bruggner R."/>
            <person name="Strausberg R."/>
        </authorList>
    </citation>
    <scope>NUCLEOTIDE SEQUENCE</scope>
    <source>
        <strain evidence="1">USDA</strain>
    </source>
</reference>
<dbReference type="GeneID" id="8239074"/>
<dbReference type="PANTHER" id="PTHR12101:SF17">
    <property type="entry name" value="BLOOD VESSEL EPICARDIAL SUBSTANCE"/>
    <property type="match status" value="1"/>
</dbReference>
<dbReference type="AlphaFoldDB" id="E0VBB8"/>
<dbReference type="CTD" id="8239074"/>
<accession>E0VBB8</accession>
<dbReference type="EMBL" id="AAZO01000664">
    <property type="status" value="NOT_ANNOTATED_CDS"/>
    <property type="molecule type" value="Genomic_DNA"/>
</dbReference>
<dbReference type="GO" id="GO:0030552">
    <property type="term" value="F:cAMP binding"/>
    <property type="evidence" value="ECO:0007669"/>
    <property type="project" value="TreeGrafter"/>
</dbReference>
<dbReference type="EnsemblMetazoa" id="PHUM056730-RA">
    <property type="protein sequence ID" value="PHUM056730-PA"/>
    <property type="gene ID" value="PHUM056730"/>
</dbReference>
<dbReference type="HOGENOM" id="CLU_1039390_0_0_1"/>
<dbReference type="GO" id="GO:0042391">
    <property type="term" value="P:regulation of membrane potential"/>
    <property type="evidence" value="ECO:0007669"/>
    <property type="project" value="TreeGrafter"/>
</dbReference>
<evidence type="ECO:0000313" key="1">
    <source>
        <dbReference type="EMBL" id="EEB10674.1"/>
    </source>
</evidence>
<keyword evidence="3" id="KW-1185">Reference proteome</keyword>
<dbReference type="Proteomes" id="UP000009046">
    <property type="component" value="Unassembled WGS sequence"/>
</dbReference>
<dbReference type="OrthoDB" id="425611at2759"/>
<dbReference type="GO" id="GO:0007507">
    <property type="term" value="P:heart development"/>
    <property type="evidence" value="ECO:0007669"/>
    <property type="project" value="TreeGrafter"/>
</dbReference>
<protein>
    <submittedName>
        <fullName evidence="1 2">Popeye domain containing protein, putative</fullName>
    </submittedName>
</protein>
<gene>
    <name evidence="2" type="primary">8239074</name>
    <name evidence="1" type="ORF">Phum_PHUM056730</name>
</gene>